<evidence type="ECO:0000256" key="2">
    <source>
        <dbReference type="ARBA" id="ARBA00022729"/>
    </source>
</evidence>
<evidence type="ECO:0000256" key="3">
    <source>
        <dbReference type="ARBA" id="ARBA00023136"/>
    </source>
</evidence>
<evidence type="ECO:0000313" key="6">
    <source>
        <dbReference type="EMBL" id="MPN28588.1"/>
    </source>
</evidence>
<sequence>MSSSKDIPNLLKRPDEIYARYGKSISIMMNPSLSFLQSFDIKDLRLKFYYTKSYVSPNLGDYSFNKRGEVMFFSSGATSSSTGYLNCGTSVAEMHLILAEAAARRNDLITACNELDVLRKKRFPANYYVKYESSDQENVINKVLAERSFEFSFNGMRWFDMRRLAAEGRMQTIKRYDASNNVLSTLSADSPKYTLQIPLQVLYFNSDWPQNSWEE</sequence>
<feature type="domain" description="RagB/SusD" evidence="5">
    <location>
        <begin position="91"/>
        <end position="207"/>
    </location>
</feature>
<keyword evidence="4" id="KW-0998">Cell outer membrane</keyword>
<keyword evidence="3" id="KW-0472">Membrane</keyword>
<comment type="caution">
    <text evidence="6">The sequence shown here is derived from an EMBL/GenBank/DDBJ whole genome shotgun (WGS) entry which is preliminary data.</text>
</comment>
<dbReference type="SUPFAM" id="SSF48452">
    <property type="entry name" value="TPR-like"/>
    <property type="match status" value="1"/>
</dbReference>
<dbReference type="Pfam" id="PF07980">
    <property type="entry name" value="SusD_RagB"/>
    <property type="match status" value="1"/>
</dbReference>
<accession>A0A645GNU3</accession>
<gene>
    <name evidence="6" type="ORF">SDC9_176030</name>
</gene>
<evidence type="ECO:0000259" key="5">
    <source>
        <dbReference type="Pfam" id="PF07980"/>
    </source>
</evidence>
<comment type="subcellular location">
    <subcellularLocation>
        <location evidence="1">Cell outer membrane</location>
    </subcellularLocation>
</comment>
<evidence type="ECO:0000256" key="1">
    <source>
        <dbReference type="ARBA" id="ARBA00004442"/>
    </source>
</evidence>
<evidence type="ECO:0000256" key="4">
    <source>
        <dbReference type="ARBA" id="ARBA00023237"/>
    </source>
</evidence>
<dbReference type="InterPro" id="IPR012944">
    <property type="entry name" value="SusD_RagB_dom"/>
</dbReference>
<organism evidence="6">
    <name type="scientific">bioreactor metagenome</name>
    <dbReference type="NCBI Taxonomy" id="1076179"/>
    <lineage>
        <taxon>unclassified sequences</taxon>
        <taxon>metagenomes</taxon>
        <taxon>ecological metagenomes</taxon>
    </lineage>
</organism>
<proteinExistence type="predicted"/>
<name>A0A645GNU3_9ZZZZ</name>
<dbReference type="Gene3D" id="1.25.40.390">
    <property type="match status" value="1"/>
</dbReference>
<dbReference type="GO" id="GO:0009279">
    <property type="term" value="C:cell outer membrane"/>
    <property type="evidence" value="ECO:0007669"/>
    <property type="project" value="UniProtKB-SubCell"/>
</dbReference>
<dbReference type="EMBL" id="VSSQ01078941">
    <property type="protein sequence ID" value="MPN28588.1"/>
    <property type="molecule type" value="Genomic_DNA"/>
</dbReference>
<reference evidence="6" key="1">
    <citation type="submission" date="2019-08" db="EMBL/GenBank/DDBJ databases">
        <authorList>
            <person name="Kucharzyk K."/>
            <person name="Murdoch R.W."/>
            <person name="Higgins S."/>
            <person name="Loffler F."/>
        </authorList>
    </citation>
    <scope>NUCLEOTIDE SEQUENCE</scope>
</reference>
<dbReference type="InterPro" id="IPR011990">
    <property type="entry name" value="TPR-like_helical_dom_sf"/>
</dbReference>
<dbReference type="AlphaFoldDB" id="A0A645GNU3"/>
<keyword evidence="2" id="KW-0732">Signal</keyword>
<protein>
    <recommendedName>
        <fullName evidence="5">RagB/SusD domain-containing protein</fullName>
    </recommendedName>
</protein>